<gene>
    <name evidence="2" type="ORF">EAX61_12015</name>
</gene>
<feature type="transmembrane region" description="Helical" evidence="1">
    <location>
        <begin position="154"/>
        <end position="178"/>
    </location>
</feature>
<reference evidence="2 3" key="1">
    <citation type="submission" date="2018-10" db="EMBL/GenBank/DDBJ databases">
        <title>Dokdonia luteus sp. nov., isolated from sea water.</title>
        <authorList>
            <person name="Zhou L.Y."/>
            <person name="Du Z.J."/>
        </authorList>
    </citation>
    <scope>NUCLEOTIDE SEQUENCE [LARGE SCALE GENOMIC DNA]</scope>
    <source>
        <strain evidence="2 3">SH27</strain>
    </source>
</reference>
<feature type="transmembrane region" description="Helical" evidence="1">
    <location>
        <begin position="223"/>
        <end position="243"/>
    </location>
</feature>
<organism evidence="2 3">
    <name type="scientific">Dokdonia sinensis</name>
    <dbReference type="NCBI Taxonomy" id="2479847"/>
    <lineage>
        <taxon>Bacteria</taxon>
        <taxon>Pseudomonadati</taxon>
        <taxon>Bacteroidota</taxon>
        <taxon>Flavobacteriia</taxon>
        <taxon>Flavobacteriales</taxon>
        <taxon>Flavobacteriaceae</taxon>
        <taxon>Dokdonia</taxon>
    </lineage>
</organism>
<feature type="transmembrane region" description="Helical" evidence="1">
    <location>
        <begin position="98"/>
        <end position="119"/>
    </location>
</feature>
<evidence type="ECO:0008006" key="4">
    <source>
        <dbReference type="Google" id="ProtNLM"/>
    </source>
</evidence>
<keyword evidence="1" id="KW-0472">Membrane</keyword>
<keyword evidence="1" id="KW-0812">Transmembrane</keyword>
<feature type="transmembrane region" description="Helical" evidence="1">
    <location>
        <begin position="250"/>
        <end position="270"/>
    </location>
</feature>
<dbReference type="AlphaFoldDB" id="A0A3M0G4F7"/>
<evidence type="ECO:0000313" key="2">
    <source>
        <dbReference type="EMBL" id="RMB57092.1"/>
    </source>
</evidence>
<keyword evidence="1" id="KW-1133">Transmembrane helix</keyword>
<feature type="transmembrane region" description="Helical" evidence="1">
    <location>
        <begin position="76"/>
        <end position="92"/>
    </location>
</feature>
<feature type="transmembrane region" description="Helical" evidence="1">
    <location>
        <begin position="39"/>
        <end position="56"/>
    </location>
</feature>
<feature type="transmembrane region" description="Helical" evidence="1">
    <location>
        <begin position="131"/>
        <end position="148"/>
    </location>
</feature>
<feature type="transmembrane region" description="Helical" evidence="1">
    <location>
        <begin position="12"/>
        <end position="33"/>
    </location>
</feature>
<protein>
    <recommendedName>
        <fullName evidence="4">Prenyltransferase</fullName>
    </recommendedName>
</protein>
<accession>A0A3M0G4F7</accession>
<name>A0A3M0G4F7_9FLAO</name>
<sequence length="275" mass="30959">MTMLKKAFDFYINSSIHVSLAVVALALVTGFSLSIKLDVYFLIFLFCSSVSGYNFVKYASVAGLHHRSLARSLRSIQVFSVMCGLGMIFTGLVLRWETLLTCAILALFTLFYAVPLFLLKRNLRSIAGIKVFVIALVWAGTTVVLPVVENGLELYWDVYIIALQRFLIVLTLMIPFEIRDLAYDTMALHTLPQVMGIKKVKLLGVSLLVIGFLLEYTIDDFKIQQIVILCIVLLILGFLITLSRKRQPKYYASFIVEAVPIFWVILLSIAEDLIA</sequence>
<dbReference type="Proteomes" id="UP000281985">
    <property type="component" value="Unassembled WGS sequence"/>
</dbReference>
<proteinExistence type="predicted"/>
<comment type="caution">
    <text evidence="2">The sequence shown here is derived from an EMBL/GenBank/DDBJ whole genome shotgun (WGS) entry which is preliminary data.</text>
</comment>
<evidence type="ECO:0000313" key="3">
    <source>
        <dbReference type="Proteomes" id="UP000281985"/>
    </source>
</evidence>
<dbReference type="EMBL" id="REFV01000012">
    <property type="protein sequence ID" value="RMB57092.1"/>
    <property type="molecule type" value="Genomic_DNA"/>
</dbReference>
<keyword evidence="3" id="KW-1185">Reference proteome</keyword>
<feature type="transmembrane region" description="Helical" evidence="1">
    <location>
        <begin position="199"/>
        <end position="217"/>
    </location>
</feature>
<evidence type="ECO:0000256" key="1">
    <source>
        <dbReference type="SAM" id="Phobius"/>
    </source>
</evidence>